<reference evidence="1 2" key="1">
    <citation type="submission" date="2020-08" db="EMBL/GenBank/DDBJ databases">
        <title>Sequencing the genomes of 1000 actinobacteria strains.</title>
        <authorList>
            <person name="Klenk H.-P."/>
        </authorList>
    </citation>
    <scope>NUCLEOTIDE SEQUENCE [LARGE SCALE GENOMIC DNA]</scope>
    <source>
        <strain evidence="1 2">DSM 46659</strain>
    </source>
</reference>
<gene>
    <name evidence="1" type="ORF">HNR23_004908</name>
</gene>
<sequence>MSTWDINPDGVNAVLKQVFDHAGGEDGTGGLAGTLTSTGEHMTYASQCAKSFPVNTALAEFADHFQGPLQNMTAKTASAIDGCATATRAYTNGNLEMAAEAQKNAGTVTDPDL</sequence>
<proteinExistence type="predicted"/>
<dbReference type="Proteomes" id="UP000546642">
    <property type="component" value="Unassembled WGS sequence"/>
</dbReference>
<evidence type="ECO:0000313" key="1">
    <source>
        <dbReference type="EMBL" id="MBB6174848.1"/>
    </source>
</evidence>
<dbReference type="RefSeq" id="WP_184079149.1">
    <property type="nucleotide sequence ID" value="NZ_JACHDS010000001.1"/>
</dbReference>
<dbReference type="Pfam" id="PF20117">
    <property type="entry name" value="DUF6507"/>
    <property type="match status" value="1"/>
</dbReference>
<dbReference type="EMBL" id="JACHDS010000001">
    <property type="protein sequence ID" value="MBB6174848.1"/>
    <property type="molecule type" value="Genomic_DNA"/>
</dbReference>
<comment type="caution">
    <text evidence="1">The sequence shown here is derived from an EMBL/GenBank/DDBJ whole genome shotgun (WGS) entry which is preliminary data.</text>
</comment>
<name>A0A7W9YMF6_9ACTN</name>
<protein>
    <recommendedName>
        <fullName evidence="3">ESX-1 secretion-associated protein</fullName>
    </recommendedName>
</protein>
<dbReference type="InterPro" id="IPR045436">
    <property type="entry name" value="DUF6507"/>
</dbReference>
<dbReference type="AlphaFoldDB" id="A0A7W9YMF6"/>
<evidence type="ECO:0000313" key="2">
    <source>
        <dbReference type="Proteomes" id="UP000546642"/>
    </source>
</evidence>
<evidence type="ECO:0008006" key="3">
    <source>
        <dbReference type="Google" id="ProtNLM"/>
    </source>
</evidence>
<accession>A0A7W9YMF6</accession>
<keyword evidence="2" id="KW-1185">Reference proteome</keyword>
<organism evidence="1 2">
    <name type="scientific">Nocardiopsis mwathae</name>
    <dbReference type="NCBI Taxonomy" id="1472723"/>
    <lineage>
        <taxon>Bacteria</taxon>
        <taxon>Bacillati</taxon>
        <taxon>Actinomycetota</taxon>
        <taxon>Actinomycetes</taxon>
        <taxon>Streptosporangiales</taxon>
        <taxon>Nocardiopsidaceae</taxon>
        <taxon>Nocardiopsis</taxon>
    </lineage>
</organism>